<evidence type="ECO:0000313" key="2">
    <source>
        <dbReference type="EMBL" id="MCQ4924299.1"/>
    </source>
</evidence>
<dbReference type="EMBL" id="JANGAC010000011">
    <property type="protein sequence ID" value="MCQ4924299.1"/>
    <property type="molecule type" value="Genomic_DNA"/>
</dbReference>
<reference evidence="2 3" key="1">
    <citation type="submission" date="2022-06" db="EMBL/GenBank/DDBJ databases">
        <title>Isolation of gut microbiota from human fecal samples.</title>
        <authorList>
            <person name="Pamer E.G."/>
            <person name="Barat B."/>
            <person name="Waligurski E."/>
            <person name="Medina S."/>
            <person name="Paddock L."/>
            <person name="Mostad J."/>
        </authorList>
    </citation>
    <scope>NUCLEOTIDE SEQUENCE [LARGE SCALE GENOMIC DNA]</scope>
    <source>
        <strain evidence="2 3">DFI.7.95</strain>
    </source>
</reference>
<evidence type="ECO:0000313" key="3">
    <source>
        <dbReference type="Proteomes" id="UP001524478"/>
    </source>
</evidence>
<feature type="transmembrane region" description="Helical" evidence="1">
    <location>
        <begin position="48"/>
        <end position="69"/>
    </location>
</feature>
<keyword evidence="1" id="KW-1133">Transmembrane helix</keyword>
<organism evidence="2 3">
    <name type="scientific">Tissierella carlieri</name>
    <dbReference type="NCBI Taxonomy" id="689904"/>
    <lineage>
        <taxon>Bacteria</taxon>
        <taxon>Bacillati</taxon>
        <taxon>Bacillota</taxon>
        <taxon>Tissierellia</taxon>
        <taxon>Tissierellales</taxon>
        <taxon>Tissierellaceae</taxon>
        <taxon>Tissierella</taxon>
    </lineage>
</organism>
<protein>
    <submittedName>
        <fullName evidence="2">DUF2975 domain-containing protein</fullName>
    </submittedName>
</protein>
<sequence>MKYTKRVNFLKGLLNIIGVFILLLLMLSILNCILFFHDKGAKNTILSIIFSLIFFGGYFMTIFTLRKILNSILEKNPFIPENIICLRKIGYYILSIGLIDAIVNYPKPNNTGFILITSHGSLKPIIFLYISLSLLAFILADVFKMAIDIKEENDLTI</sequence>
<dbReference type="Proteomes" id="UP001524478">
    <property type="component" value="Unassembled WGS sequence"/>
</dbReference>
<name>A0ABT1SCY3_9FIRM</name>
<proteinExistence type="predicted"/>
<dbReference type="Pfam" id="PF11188">
    <property type="entry name" value="DUF2975"/>
    <property type="match status" value="1"/>
</dbReference>
<dbReference type="RefSeq" id="WP_256312065.1">
    <property type="nucleotide sequence ID" value="NZ_JANGAC010000011.1"/>
</dbReference>
<feature type="transmembrane region" description="Helical" evidence="1">
    <location>
        <begin position="12"/>
        <end position="36"/>
    </location>
</feature>
<keyword evidence="1" id="KW-0812">Transmembrane</keyword>
<accession>A0ABT1SCY3</accession>
<keyword evidence="1" id="KW-0472">Membrane</keyword>
<keyword evidence="3" id="KW-1185">Reference proteome</keyword>
<evidence type="ECO:0000256" key="1">
    <source>
        <dbReference type="SAM" id="Phobius"/>
    </source>
</evidence>
<feature type="transmembrane region" description="Helical" evidence="1">
    <location>
        <begin position="89"/>
        <end position="105"/>
    </location>
</feature>
<dbReference type="InterPro" id="IPR021354">
    <property type="entry name" value="DUF2975"/>
</dbReference>
<comment type="caution">
    <text evidence="2">The sequence shown here is derived from an EMBL/GenBank/DDBJ whole genome shotgun (WGS) entry which is preliminary data.</text>
</comment>
<gene>
    <name evidence="2" type="ORF">NE686_14445</name>
</gene>
<feature type="transmembrane region" description="Helical" evidence="1">
    <location>
        <begin position="125"/>
        <end position="143"/>
    </location>
</feature>